<comment type="caution">
    <text evidence="1">The sequence shown here is derived from an EMBL/GenBank/DDBJ whole genome shotgun (WGS) entry which is preliminary data.</text>
</comment>
<accession>A0AAW0QBL8</accession>
<dbReference type="EMBL" id="JAQQWP010000011">
    <property type="protein sequence ID" value="KAK8095969.1"/>
    <property type="molecule type" value="Genomic_DNA"/>
</dbReference>
<gene>
    <name evidence="1" type="ORF">PG999_013991</name>
</gene>
<dbReference type="InterPro" id="IPR016169">
    <property type="entry name" value="FAD-bd_PCMH_sub2"/>
</dbReference>
<dbReference type="Gene3D" id="3.30.465.10">
    <property type="match status" value="1"/>
</dbReference>
<reference evidence="1 2" key="1">
    <citation type="submission" date="2023-01" db="EMBL/GenBank/DDBJ databases">
        <title>Analysis of 21 Apiospora genomes using comparative genomics revels a genus with tremendous synthesis potential of carbohydrate active enzymes and secondary metabolites.</title>
        <authorList>
            <person name="Sorensen T."/>
        </authorList>
    </citation>
    <scope>NUCLEOTIDE SEQUENCE [LARGE SCALE GENOMIC DNA]</scope>
    <source>
        <strain evidence="1 2">CBS 117206</strain>
    </source>
</reference>
<proteinExistence type="predicted"/>
<protein>
    <submittedName>
        <fullName evidence="1">Uncharacterized protein</fullName>
    </submittedName>
</protein>
<dbReference type="AlphaFoldDB" id="A0AAW0QBL8"/>
<organism evidence="1 2">
    <name type="scientific">Apiospora kogelbergensis</name>
    <dbReference type="NCBI Taxonomy" id="1337665"/>
    <lineage>
        <taxon>Eukaryota</taxon>
        <taxon>Fungi</taxon>
        <taxon>Dikarya</taxon>
        <taxon>Ascomycota</taxon>
        <taxon>Pezizomycotina</taxon>
        <taxon>Sordariomycetes</taxon>
        <taxon>Xylariomycetidae</taxon>
        <taxon>Amphisphaeriales</taxon>
        <taxon>Apiosporaceae</taxon>
        <taxon>Apiospora</taxon>
    </lineage>
</organism>
<evidence type="ECO:0000313" key="1">
    <source>
        <dbReference type="EMBL" id="KAK8095969.1"/>
    </source>
</evidence>
<evidence type="ECO:0000313" key="2">
    <source>
        <dbReference type="Proteomes" id="UP001392437"/>
    </source>
</evidence>
<dbReference type="Proteomes" id="UP001392437">
    <property type="component" value="Unassembled WGS sequence"/>
</dbReference>
<sequence>MANFEVVLSDGRIIATNAGENTDLIYSLHDDSNNFVIVRRIDLRAFAQDPASSQSMSVIAATLLYTKAVEEPPDYRNPMKIPYL</sequence>
<name>A0AAW0QBL8_9PEZI</name>
<keyword evidence="2" id="KW-1185">Reference proteome</keyword>